<dbReference type="Proteomes" id="UP000772196">
    <property type="component" value="Unassembled WGS sequence"/>
</dbReference>
<dbReference type="InterPro" id="IPR019595">
    <property type="entry name" value="DUF2470"/>
</dbReference>
<dbReference type="SUPFAM" id="SSF50475">
    <property type="entry name" value="FMN-binding split barrel"/>
    <property type="match status" value="1"/>
</dbReference>
<comment type="caution">
    <text evidence="3">The sequence shown here is derived from an EMBL/GenBank/DDBJ whole genome shotgun (WGS) entry which is preliminary data.</text>
</comment>
<sequence>MTSVDRSAEPKPAEPTPAERARSVLAAAGSLTVTTHGHRVELVGLHSVDAAGGLTLHDPPDSHLVAEVRAAPETSLPAVMEFTDIAPSVVRDRVRARLTLAGSLAPGAEEGVLSFTLARACLEEHNRPYTVEPAELAAAEPDPLATFEADMLGHLDTAHADAVELLSRLLPVKKLLGVVRVRPLRLDRYGIVLRLERFRGGCDARLVFPEPATHAGEAVERLHLLLDRAAACPHRLAPRR</sequence>
<dbReference type="RefSeq" id="WP_168534824.1">
    <property type="nucleotide sequence ID" value="NZ_JAAWWP010000001.1"/>
</dbReference>
<dbReference type="InterPro" id="IPR037119">
    <property type="entry name" value="Haem_oxidase_HugZ-like_sf"/>
</dbReference>
<evidence type="ECO:0000259" key="2">
    <source>
        <dbReference type="Pfam" id="PF10615"/>
    </source>
</evidence>
<feature type="domain" description="DUF2470" evidence="2">
    <location>
        <begin position="149"/>
        <end position="222"/>
    </location>
</feature>
<accession>A0ABX1GXQ6</accession>
<organism evidence="3 4">
    <name type="scientific">Streptomyces physcomitrii</name>
    <dbReference type="NCBI Taxonomy" id="2724184"/>
    <lineage>
        <taxon>Bacteria</taxon>
        <taxon>Bacillati</taxon>
        <taxon>Actinomycetota</taxon>
        <taxon>Actinomycetes</taxon>
        <taxon>Kitasatosporales</taxon>
        <taxon>Streptomycetaceae</taxon>
        <taxon>Streptomyces</taxon>
    </lineage>
</organism>
<feature type="region of interest" description="Disordered" evidence="1">
    <location>
        <begin position="1"/>
        <end position="21"/>
    </location>
</feature>
<protein>
    <submittedName>
        <fullName evidence="3">DUF2470 domain-containing protein</fullName>
    </submittedName>
</protein>
<name>A0ABX1GXQ6_9ACTN</name>
<reference evidence="3 4" key="1">
    <citation type="submission" date="2020-04" db="EMBL/GenBank/DDBJ databases">
        <title>Phylogenetic Diversity and Antibacterial Activity against Ralstonia solanacearum of Endophytic Actinomycete Isolated from Moss.</title>
        <authorList>
            <person name="Zhuang X."/>
        </authorList>
    </citation>
    <scope>NUCLEOTIDE SEQUENCE [LARGE SCALE GENOMIC DNA]</scope>
    <source>
        <strain evidence="3 4">LD120</strain>
    </source>
</reference>
<evidence type="ECO:0000256" key="1">
    <source>
        <dbReference type="SAM" id="MobiDB-lite"/>
    </source>
</evidence>
<dbReference type="EMBL" id="JAAWWP010000001">
    <property type="protein sequence ID" value="NKI39839.1"/>
    <property type="molecule type" value="Genomic_DNA"/>
</dbReference>
<proteinExistence type="predicted"/>
<gene>
    <name evidence="3" type="ORF">HFV08_00950</name>
</gene>
<evidence type="ECO:0000313" key="4">
    <source>
        <dbReference type="Proteomes" id="UP000772196"/>
    </source>
</evidence>
<keyword evidence="4" id="KW-1185">Reference proteome</keyword>
<evidence type="ECO:0000313" key="3">
    <source>
        <dbReference type="EMBL" id="NKI39839.1"/>
    </source>
</evidence>
<dbReference type="Pfam" id="PF10615">
    <property type="entry name" value="DUF2470"/>
    <property type="match status" value="1"/>
</dbReference>
<dbReference type="Gene3D" id="3.20.180.10">
    <property type="entry name" value="PNP-oxidase-like"/>
    <property type="match status" value="1"/>
</dbReference>